<feature type="non-terminal residue" evidence="1">
    <location>
        <position position="1"/>
    </location>
</feature>
<keyword evidence="2" id="KW-1185">Reference proteome</keyword>
<sequence length="189" mass="21950">VKKWAEDMNRHFSKEDIHMANRHMKQCSASLLIREIQIKTTLRYHLTPVRVAKMNISGDSRCWRGCGETGTLLHCWWECKLGAAPLENSVEVPQKLTIEPPYDPAIALLGIYPRDIGVLIHRSTCTPMFIAALSTIAKSWKEPKCPSTDEWINKMWLIYTMEYYMAMRKNEIWPCVATWMELECVMLSE</sequence>
<gene>
    <name evidence="1" type="ORF">FOF47_R03887</name>
</gene>
<accession>A0A6G1A8S5</accession>
<dbReference type="AlphaFoldDB" id="A0A6G1A8S5"/>
<protein>
    <submittedName>
        <fullName evidence="1">LORF2 protein</fullName>
    </submittedName>
</protein>
<name>A0A6G1A8S5_CROCR</name>
<proteinExistence type="predicted"/>
<feature type="non-terminal residue" evidence="1">
    <location>
        <position position="189"/>
    </location>
</feature>
<organism evidence="1 2">
    <name type="scientific">Crocuta crocuta</name>
    <name type="common">Spotted hyena</name>
    <dbReference type="NCBI Taxonomy" id="9678"/>
    <lineage>
        <taxon>Eukaryota</taxon>
        <taxon>Metazoa</taxon>
        <taxon>Chordata</taxon>
        <taxon>Craniata</taxon>
        <taxon>Vertebrata</taxon>
        <taxon>Euteleostomi</taxon>
        <taxon>Mammalia</taxon>
        <taxon>Eutheria</taxon>
        <taxon>Laurasiatheria</taxon>
        <taxon>Carnivora</taxon>
        <taxon>Feliformia</taxon>
        <taxon>Hyaenidae</taxon>
        <taxon>Crocuta</taxon>
    </lineage>
</organism>
<evidence type="ECO:0000313" key="1">
    <source>
        <dbReference type="EMBL" id="KAF0871974.1"/>
    </source>
</evidence>
<comment type="caution">
    <text evidence="1">The sequence shown here is derived from an EMBL/GenBank/DDBJ whole genome shotgun (WGS) entry which is preliminary data.</text>
</comment>
<reference evidence="1 2" key="1">
    <citation type="submission" date="2019-11" db="EMBL/GenBank/DDBJ databases">
        <authorList>
            <person name="Yang C."/>
            <person name="Li F."/>
        </authorList>
    </citation>
    <scope>NUCLEOTIDE SEQUENCE [LARGE SCALE GENOMIC DNA]</scope>
    <source>
        <strain evidence="1">KB4526</strain>
        <tissue evidence="1">Muscle</tissue>
    </source>
</reference>
<evidence type="ECO:0000313" key="2">
    <source>
        <dbReference type="Proteomes" id="UP000475037"/>
    </source>
</evidence>
<dbReference type="Proteomes" id="UP000475037">
    <property type="component" value="Unassembled WGS sequence"/>
</dbReference>
<dbReference type="EMBL" id="VOAJ01006433">
    <property type="protein sequence ID" value="KAF0871974.1"/>
    <property type="molecule type" value="Genomic_DNA"/>
</dbReference>